<evidence type="ECO:0000256" key="2">
    <source>
        <dbReference type="SAM" id="Phobius"/>
    </source>
</evidence>
<dbReference type="PROSITE" id="PS00022">
    <property type="entry name" value="EGF_1"/>
    <property type="match status" value="1"/>
</dbReference>
<keyword evidence="1" id="KW-0245">EGF-like domain</keyword>
<gene>
    <name evidence="4" type="ORF">UPYG_G00352200</name>
</gene>
<evidence type="ECO:0000313" key="4">
    <source>
        <dbReference type="EMBL" id="KAL0963287.1"/>
    </source>
</evidence>
<organism evidence="4 5">
    <name type="scientific">Umbra pygmaea</name>
    <name type="common">Eastern mudminnow</name>
    <dbReference type="NCBI Taxonomy" id="75934"/>
    <lineage>
        <taxon>Eukaryota</taxon>
        <taxon>Metazoa</taxon>
        <taxon>Chordata</taxon>
        <taxon>Craniata</taxon>
        <taxon>Vertebrata</taxon>
        <taxon>Euteleostomi</taxon>
        <taxon>Actinopterygii</taxon>
        <taxon>Neopterygii</taxon>
        <taxon>Teleostei</taxon>
        <taxon>Protacanthopterygii</taxon>
        <taxon>Esociformes</taxon>
        <taxon>Umbridae</taxon>
        <taxon>Umbra</taxon>
    </lineage>
</organism>
<evidence type="ECO:0000313" key="5">
    <source>
        <dbReference type="Proteomes" id="UP001557470"/>
    </source>
</evidence>
<comment type="caution">
    <text evidence="1">Lacks conserved residue(s) required for the propagation of feature annotation.</text>
</comment>
<dbReference type="Gene3D" id="2.10.25.10">
    <property type="entry name" value="Laminin"/>
    <property type="match status" value="1"/>
</dbReference>
<keyword evidence="2" id="KW-0472">Membrane</keyword>
<protein>
    <recommendedName>
        <fullName evidence="3">EGF-like domain-containing protein</fullName>
    </recommendedName>
</protein>
<keyword evidence="2" id="KW-1133">Transmembrane helix</keyword>
<dbReference type="InterPro" id="IPR000742">
    <property type="entry name" value="EGF"/>
</dbReference>
<name>A0ABD0VYL9_UMBPY</name>
<dbReference type="SUPFAM" id="SSF57196">
    <property type="entry name" value="EGF/Laminin"/>
    <property type="match status" value="1"/>
</dbReference>
<keyword evidence="5" id="KW-1185">Reference proteome</keyword>
<dbReference type="PROSITE" id="PS01186">
    <property type="entry name" value="EGF_2"/>
    <property type="match status" value="1"/>
</dbReference>
<dbReference type="PROSITE" id="PS50026">
    <property type="entry name" value="EGF_3"/>
    <property type="match status" value="1"/>
</dbReference>
<evidence type="ECO:0000256" key="1">
    <source>
        <dbReference type="PROSITE-ProRule" id="PRU00076"/>
    </source>
</evidence>
<evidence type="ECO:0000259" key="3">
    <source>
        <dbReference type="PROSITE" id="PS50026"/>
    </source>
</evidence>
<reference evidence="4 5" key="1">
    <citation type="submission" date="2024-06" db="EMBL/GenBank/DDBJ databases">
        <authorList>
            <person name="Pan Q."/>
            <person name="Wen M."/>
            <person name="Jouanno E."/>
            <person name="Zahm M."/>
            <person name="Klopp C."/>
            <person name="Cabau C."/>
            <person name="Louis A."/>
            <person name="Berthelot C."/>
            <person name="Parey E."/>
            <person name="Roest Crollius H."/>
            <person name="Montfort J."/>
            <person name="Robinson-Rechavi M."/>
            <person name="Bouchez O."/>
            <person name="Lampietro C."/>
            <person name="Lopez Roques C."/>
            <person name="Donnadieu C."/>
            <person name="Postlethwait J."/>
            <person name="Bobe J."/>
            <person name="Verreycken H."/>
            <person name="Guiguen Y."/>
        </authorList>
    </citation>
    <scope>NUCLEOTIDE SEQUENCE [LARGE SCALE GENOMIC DNA]</scope>
    <source>
        <strain evidence="4">Up_M1</strain>
        <tissue evidence="4">Testis</tissue>
    </source>
</reference>
<dbReference type="AlphaFoldDB" id="A0ABD0VYL9"/>
<keyword evidence="2" id="KW-0812">Transmembrane</keyword>
<dbReference type="Proteomes" id="UP001557470">
    <property type="component" value="Unassembled WGS sequence"/>
</dbReference>
<proteinExistence type="predicted"/>
<dbReference type="EMBL" id="JAGEUA010000011">
    <property type="protein sequence ID" value="KAL0963287.1"/>
    <property type="molecule type" value="Genomic_DNA"/>
</dbReference>
<feature type="transmembrane region" description="Helical" evidence="2">
    <location>
        <begin position="65"/>
        <end position="86"/>
    </location>
</feature>
<comment type="caution">
    <text evidence="4">The sequence shown here is derived from an EMBL/GenBank/DDBJ whole genome shotgun (WGS) entry which is preliminary data.</text>
</comment>
<feature type="domain" description="EGF-like" evidence="3">
    <location>
        <begin position="18"/>
        <end position="54"/>
    </location>
</feature>
<sequence>MAVFPTVIQEEGVAGDLEQQACSAQLCHGHGQCVAQGPAATCECILGYRGQFCQDTFNGAISVPLTVGVLAVIVGFIILCFVIAAIRQRVKVKKRAAALGWSDDVEKRLS</sequence>
<accession>A0ABD0VYL9</accession>
<keyword evidence="1" id="KW-1015">Disulfide bond</keyword>
<feature type="disulfide bond" evidence="1">
    <location>
        <begin position="44"/>
        <end position="53"/>
    </location>
</feature>